<protein>
    <submittedName>
        <fullName evidence="2">Uncharacterized protein</fullName>
    </submittedName>
</protein>
<dbReference type="AlphaFoldDB" id="A0A1N7ABL1"/>
<accession>A0A1N7ABL1</accession>
<organism evidence="2 3">
    <name type="scientific">Paracoccus thiocyanatus</name>
    <dbReference type="NCBI Taxonomy" id="34006"/>
    <lineage>
        <taxon>Bacteria</taxon>
        <taxon>Pseudomonadati</taxon>
        <taxon>Pseudomonadota</taxon>
        <taxon>Alphaproteobacteria</taxon>
        <taxon>Rhodobacterales</taxon>
        <taxon>Paracoccaceae</taxon>
        <taxon>Paracoccus</taxon>
    </lineage>
</organism>
<dbReference type="Proteomes" id="UP000323956">
    <property type="component" value="Unassembled WGS sequence"/>
</dbReference>
<name>A0A1N7ABL1_9RHOB</name>
<dbReference type="EMBL" id="FTMK01000046">
    <property type="protein sequence ID" value="SIR36537.1"/>
    <property type="molecule type" value="Genomic_DNA"/>
</dbReference>
<gene>
    <name evidence="2" type="ORF">SAMN05421641_1462</name>
</gene>
<feature type="region of interest" description="Disordered" evidence="1">
    <location>
        <begin position="67"/>
        <end position="102"/>
    </location>
</feature>
<sequence length="102" mass="11158">MKRCLIECGVPQASEADALAMNVSEPGKNVNLRIDYISRSMIGNIPDLLIDLLEVAAYAPAFMNQPRWSMNPAPKSRITRISTPSTSQPERLSTCGPSAPER</sequence>
<evidence type="ECO:0000313" key="2">
    <source>
        <dbReference type="EMBL" id="SIR36537.1"/>
    </source>
</evidence>
<evidence type="ECO:0000313" key="3">
    <source>
        <dbReference type="Proteomes" id="UP000323956"/>
    </source>
</evidence>
<evidence type="ECO:0000256" key="1">
    <source>
        <dbReference type="SAM" id="MobiDB-lite"/>
    </source>
</evidence>
<proteinExistence type="predicted"/>
<reference evidence="2 3" key="1">
    <citation type="submission" date="2017-01" db="EMBL/GenBank/DDBJ databases">
        <authorList>
            <person name="Varghese N."/>
            <person name="Submissions S."/>
        </authorList>
    </citation>
    <scope>NUCLEOTIDE SEQUENCE [LARGE SCALE GENOMIC DNA]</scope>
    <source>
        <strain evidence="2 3">ATCC 700171</strain>
    </source>
</reference>